<accession>A0A0E9VPY1</accession>
<protein>
    <submittedName>
        <fullName evidence="1">Uncharacterized protein</fullName>
    </submittedName>
</protein>
<dbReference type="EMBL" id="GBXM01029157">
    <property type="protein sequence ID" value="JAH79420.1"/>
    <property type="molecule type" value="Transcribed_RNA"/>
</dbReference>
<name>A0A0E9VPY1_ANGAN</name>
<reference evidence="1" key="2">
    <citation type="journal article" date="2015" name="Fish Shellfish Immunol.">
        <title>Early steps in the European eel (Anguilla anguilla)-Vibrio vulnificus interaction in the gills: Role of the RtxA13 toxin.</title>
        <authorList>
            <person name="Callol A."/>
            <person name="Pajuelo D."/>
            <person name="Ebbesson L."/>
            <person name="Teles M."/>
            <person name="MacKenzie S."/>
            <person name="Amaro C."/>
        </authorList>
    </citation>
    <scope>NUCLEOTIDE SEQUENCE</scope>
</reference>
<proteinExistence type="predicted"/>
<evidence type="ECO:0000313" key="1">
    <source>
        <dbReference type="EMBL" id="JAH79420.1"/>
    </source>
</evidence>
<sequence length="43" mass="4525">MSTDASILIHASPGGDPHISLSCAIIIETLFSQATYKGHTQVL</sequence>
<organism evidence="1">
    <name type="scientific">Anguilla anguilla</name>
    <name type="common">European freshwater eel</name>
    <name type="synonym">Muraena anguilla</name>
    <dbReference type="NCBI Taxonomy" id="7936"/>
    <lineage>
        <taxon>Eukaryota</taxon>
        <taxon>Metazoa</taxon>
        <taxon>Chordata</taxon>
        <taxon>Craniata</taxon>
        <taxon>Vertebrata</taxon>
        <taxon>Euteleostomi</taxon>
        <taxon>Actinopterygii</taxon>
        <taxon>Neopterygii</taxon>
        <taxon>Teleostei</taxon>
        <taxon>Anguilliformes</taxon>
        <taxon>Anguillidae</taxon>
        <taxon>Anguilla</taxon>
    </lineage>
</organism>
<dbReference type="AlphaFoldDB" id="A0A0E9VPY1"/>
<reference evidence="1" key="1">
    <citation type="submission" date="2014-11" db="EMBL/GenBank/DDBJ databases">
        <authorList>
            <person name="Amaro Gonzalez C."/>
        </authorList>
    </citation>
    <scope>NUCLEOTIDE SEQUENCE</scope>
</reference>